<gene>
    <name evidence="2" type="ordered locus">MTR_3g448490</name>
</gene>
<evidence type="ECO:0000256" key="1">
    <source>
        <dbReference type="SAM" id="MobiDB-lite"/>
    </source>
</evidence>
<reference evidence="2 4" key="2">
    <citation type="journal article" date="2014" name="BMC Genomics">
        <title>An improved genome release (version Mt4.0) for the model legume Medicago truncatula.</title>
        <authorList>
            <person name="Tang H."/>
            <person name="Krishnakumar V."/>
            <person name="Bidwell S."/>
            <person name="Rosen B."/>
            <person name="Chan A."/>
            <person name="Zhou S."/>
            <person name="Gentzbittel L."/>
            <person name="Childs K.L."/>
            <person name="Yandell M."/>
            <person name="Gundlach H."/>
            <person name="Mayer K.F."/>
            <person name="Schwartz D.C."/>
            <person name="Town C.D."/>
        </authorList>
    </citation>
    <scope>GENOME REANNOTATION</scope>
    <source>
        <strain evidence="2">A17</strain>
        <strain evidence="3 4">cv. Jemalong A17</strain>
    </source>
</reference>
<dbReference type="EMBL" id="CM001219">
    <property type="protein sequence ID" value="KEH33589.1"/>
    <property type="molecule type" value="Genomic_DNA"/>
</dbReference>
<dbReference type="AlphaFoldDB" id="A0A072UUS2"/>
<evidence type="ECO:0000313" key="4">
    <source>
        <dbReference type="Proteomes" id="UP000002051"/>
    </source>
</evidence>
<accession>A0A072UUS2</accession>
<evidence type="ECO:0000313" key="3">
    <source>
        <dbReference type="EnsemblPlants" id="KEH33589"/>
    </source>
</evidence>
<sequence>MFEEPWKDYHYNFIGNDGFDRYLFITLTQTTISKIFNQQSSITFSFKPYQHQFPFSRLTPNRIGIKEKKEQNRIGKGTDRKQRQRKR</sequence>
<feature type="compositionally biased region" description="Basic and acidic residues" evidence="1">
    <location>
        <begin position="64"/>
        <end position="81"/>
    </location>
</feature>
<dbReference type="Proteomes" id="UP000002051">
    <property type="component" value="Chromosome 3"/>
</dbReference>
<evidence type="ECO:0000313" key="2">
    <source>
        <dbReference type="EMBL" id="KEH33589.1"/>
    </source>
</evidence>
<protein>
    <submittedName>
        <fullName evidence="2 3">Uncharacterized protein</fullName>
    </submittedName>
</protein>
<reference evidence="2 4" key="1">
    <citation type="journal article" date="2011" name="Nature">
        <title>The Medicago genome provides insight into the evolution of rhizobial symbioses.</title>
        <authorList>
            <person name="Young N.D."/>
            <person name="Debelle F."/>
            <person name="Oldroyd G.E."/>
            <person name="Geurts R."/>
            <person name="Cannon S.B."/>
            <person name="Udvardi M.K."/>
            <person name="Benedito V.A."/>
            <person name="Mayer K.F."/>
            <person name="Gouzy J."/>
            <person name="Schoof H."/>
            <person name="Van de Peer Y."/>
            <person name="Proost S."/>
            <person name="Cook D.R."/>
            <person name="Meyers B.C."/>
            <person name="Spannagl M."/>
            <person name="Cheung F."/>
            <person name="De Mita S."/>
            <person name="Krishnakumar V."/>
            <person name="Gundlach H."/>
            <person name="Zhou S."/>
            <person name="Mudge J."/>
            <person name="Bharti A.K."/>
            <person name="Murray J.D."/>
            <person name="Naoumkina M.A."/>
            <person name="Rosen B."/>
            <person name="Silverstein K.A."/>
            <person name="Tang H."/>
            <person name="Rombauts S."/>
            <person name="Zhao P.X."/>
            <person name="Zhou P."/>
            <person name="Barbe V."/>
            <person name="Bardou P."/>
            <person name="Bechner M."/>
            <person name="Bellec A."/>
            <person name="Berger A."/>
            <person name="Berges H."/>
            <person name="Bidwell S."/>
            <person name="Bisseling T."/>
            <person name="Choisne N."/>
            <person name="Couloux A."/>
            <person name="Denny R."/>
            <person name="Deshpande S."/>
            <person name="Dai X."/>
            <person name="Doyle J.J."/>
            <person name="Dudez A.M."/>
            <person name="Farmer A.D."/>
            <person name="Fouteau S."/>
            <person name="Franken C."/>
            <person name="Gibelin C."/>
            <person name="Gish J."/>
            <person name="Goldstein S."/>
            <person name="Gonzalez A.J."/>
            <person name="Green P.J."/>
            <person name="Hallab A."/>
            <person name="Hartog M."/>
            <person name="Hua A."/>
            <person name="Humphray S.J."/>
            <person name="Jeong D.H."/>
            <person name="Jing Y."/>
            <person name="Jocker A."/>
            <person name="Kenton S.M."/>
            <person name="Kim D.J."/>
            <person name="Klee K."/>
            <person name="Lai H."/>
            <person name="Lang C."/>
            <person name="Lin S."/>
            <person name="Macmil S.L."/>
            <person name="Magdelenat G."/>
            <person name="Matthews L."/>
            <person name="McCorrison J."/>
            <person name="Monaghan E.L."/>
            <person name="Mun J.H."/>
            <person name="Najar F.Z."/>
            <person name="Nicholson C."/>
            <person name="Noirot C."/>
            <person name="O'Bleness M."/>
            <person name="Paule C.R."/>
            <person name="Poulain J."/>
            <person name="Prion F."/>
            <person name="Qin B."/>
            <person name="Qu C."/>
            <person name="Retzel E.F."/>
            <person name="Riddle C."/>
            <person name="Sallet E."/>
            <person name="Samain S."/>
            <person name="Samson N."/>
            <person name="Sanders I."/>
            <person name="Saurat O."/>
            <person name="Scarpelli C."/>
            <person name="Schiex T."/>
            <person name="Segurens B."/>
            <person name="Severin A.J."/>
            <person name="Sherrier D.J."/>
            <person name="Shi R."/>
            <person name="Sims S."/>
            <person name="Singer S.R."/>
            <person name="Sinharoy S."/>
            <person name="Sterck L."/>
            <person name="Viollet A."/>
            <person name="Wang B.B."/>
            <person name="Wang K."/>
            <person name="Wang M."/>
            <person name="Wang X."/>
            <person name="Warfsmann J."/>
            <person name="Weissenbach J."/>
            <person name="White D.D."/>
            <person name="White J.D."/>
            <person name="Wiley G.B."/>
            <person name="Wincker P."/>
            <person name="Xing Y."/>
            <person name="Yang L."/>
            <person name="Yao Z."/>
            <person name="Ying F."/>
            <person name="Zhai J."/>
            <person name="Zhou L."/>
            <person name="Zuber A."/>
            <person name="Denarie J."/>
            <person name="Dixon R.A."/>
            <person name="May G.D."/>
            <person name="Schwartz D.C."/>
            <person name="Rogers J."/>
            <person name="Quetier F."/>
            <person name="Town C.D."/>
            <person name="Roe B.A."/>
        </authorList>
    </citation>
    <scope>NUCLEOTIDE SEQUENCE [LARGE SCALE GENOMIC DNA]</scope>
    <source>
        <strain evidence="2">A17</strain>
        <strain evidence="3 4">cv. Jemalong A17</strain>
    </source>
</reference>
<reference evidence="3" key="3">
    <citation type="submission" date="2015-04" db="UniProtKB">
        <authorList>
            <consortium name="EnsemblPlants"/>
        </authorList>
    </citation>
    <scope>IDENTIFICATION</scope>
    <source>
        <strain evidence="3">cv. Jemalong A17</strain>
    </source>
</reference>
<keyword evidence="4" id="KW-1185">Reference proteome</keyword>
<dbReference type="EnsemblPlants" id="KEH33589">
    <property type="protein sequence ID" value="KEH33589"/>
    <property type="gene ID" value="MTR_3g448490"/>
</dbReference>
<dbReference type="HOGENOM" id="CLU_2486760_0_0_1"/>
<proteinExistence type="predicted"/>
<organism evidence="2 4">
    <name type="scientific">Medicago truncatula</name>
    <name type="common">Barrel medic</name>
    <name type="synonym">Medicago tribuloides</name>
    <dbReference type="NCBI Taxonomy" id="3880"/>
    <lineage>
        <taxon>Eukaryota</taxon>
        <taxon>Viridiplantae</taxon>
        <taxon>Streptophyta</taxon>
        <taxon>Embryophyta</taxon>
        <taxon>Tracheophyta</taxon>
        <taxon>Spermatophyta</taxon>
        <taxon>Magnoliopsida</taxon>
        <taxon>eudicotyledons</taxon>
        <taxon>Gunneridae</taxon>
        <taxon>Pentapetalae</taxon>
        <taxon>rosids</taxon>
        <taxon>fabids</taxon>
        <taxon>Fabales</taxon>
        <taxon>Fabaceae</taxon>
        <taxon>Papilionoideae</taxon>
        <taxon>50 kb inversion clade</taxon>
        <taxon>NPAAA clade</taxon>
        <taxon>Hologalegina</taxon>
        <taxon>IRL clade</taxon>
        <taxon>Trifolieae</taxon>
        <taxon>Medicago</taxon>
    </lineage>
</organism>
<feature type="region of interest" description="Disordered" evidence="1">
    <location>
        <begin position="61"/>
        <end position="87"/>
    </location>
</feature>
<name>A0A072UUS2_MEDTR</name>